<keyword evidence="1" id="KW-1185">Reference proteome</keyword>
<evidence type="ECO:0000313" key="2">
    <source>
        <dbReference type="WBParaSite" id="EEL_0000702001-mRNA-1"/>
    </source>
</evidence>
<sequence>MLEFFRVSLATTLCYRRNDPLARTNRQKHRNVNLSQCQINERVREERANDKEVYQIRSIRKNNRIKANQVDGEEKLDKICRITPQQQLSQQKLSLPDKSTACFVRVASFGTQTTEEWRFKRVTTIVSKATQTPISTAYNEESNENSESEERLKLQAWEDAKFFVTNQLLAQCIDTSNCTKVWHSTESYASTRS</sequence>
<dbReference type="AlphaFoldDB" id="A0A0R3RXR3"/>
<dbReference type="Proteomes" id="UP000050640">
    <property type="component" value="Unplaced"/>
</dbReference>
<dbReference type="WBParaSite" id="EEL_0000702001-mRNA-1">
    <property type="protein sequence ID" value="EEL_0000702001-mRNA-1"/>
    <property type="gene ID" value="EEL_0000702001"/>
</dbReference>
<organism evidence="1 2">
    <name type="scientific">Elaeophora elaphi</name>
    <dbReference type="NCBI Taxonomy" id="1147741"/>
    <lineage>
        <taxon>Eukaryota</taxon>
        <taxon>Metazoa</taxon>
        <taxon>Ecdysozoa</taxon>
        <taxon>Nematoda</taxon>
        <taxon>Chromadorea</taxon>
        <taxon>Rhabditida</taxon>
        <taxon>Spirurina</taxon>
        <taxon>Spiruromorpha</taxon>
        <taxon>Filarioidea</taxon>
        <taxon>Onchocercidae</taxon>
        <taxon>Elaeophora</taxon>
    </lineage>
</organism>
<proteinExistence type="predicted"/>
<protein>
    <submittedName>
        <fullName evidence="2">Uncharacterized protein</fullName>
    </submittedName>
</protein>
<accession>A0A0R3RXR3</accession>
<evidence type="ECO:0000313" key="1">
    <source>
        <dbReference type="Proteomes" id="UP000050640"/>
    </source>
</evidence>
<name>A0A0R3RXR3_9BILA</name>
<reference evidence="2" key="1">
    <citation type="submission" date="2017-02" db="UniProtKB">
        <authorList>
            <consortium name="WormBaseParasite"/>
        </authorList>
    </citation>
    <scope>IDENTIFICATION</scope>
</reference>